<evidence type="ECO:0000313" key="2">
    <source>
        <dbReference type="EMBL" id="SCB74101.1"/>
    </source>
</evidence>
<evidence type="ECO:0000313" key="3">
    <source>
        <dbReference type="Proteomes" id="UP000198975"/>
    </source>
</evidence>
<organism evidence="2 3">
    <name type="scientific">Kosakonia oryzendophytica</name>
    <dbReference type="NCBI Taxonomy" id="1005665"/>
    <lineage>
        <taxon>Bacteria</taxon>
        <taxon>Pseudomonadati</taxon>
        <taxon>Pseudomonadota</taxon>
        <taxon>Gammaproteobacteria</taxon>
        <taxon>Enterobacterales</taxon>
        <taxon>Enterobacteriaceae</taxon>
        <taxon>Kosakonia</taxon>
    </lineage>
</organism>
<feature type="domain" description="Nucleotidyl transferase" evidence="1">
    <location>
        <begin position="44"/>
        <end position="176"/>
    </location>
</feature>
<proteinExistence type="predicted"/>
<name>A0A1C3YVG0_9ENTR</name>
<dbReference type="GO" id="GO:0016779">
    <property type="term" value="F:nucleotidyltransferase activity"/>
    <property type="evidence" value="ECO:0007669"/>
    <property type="project" value="UniProtKB-ARBA"/>
</dbReference>
<keyword evidence="2" id="KW-0808">Transferase</keyword>
<dbReference type="AlphaFoldDB" id="A0A1C3YVG0"/>
<reference evidence="3" key="1">
    <citation type="submission" date="2016-08" db="EMBL/GenBank/DDBJ databases">
        <authorList>
            <person name="Varghese N."/>
            <person name="Submissions Spin"/>
        </authorList>
    </citation>
    <scope>NUCLEOTIDE SEQUENCE [LARGE SCALE GENOMIC DNA]</scope>
    <source>
        <strain evidence="3">REICA_082</strain>
    </source>
</reference>
<dbReference type="PIRSF" id="PIRSF028162">
    <property type="entry name" value="BcbE_prd"/>
    <property type="match status" value="1"/>
</dbReference>
<accession>A0A1C3YVG0</accession>
<dbReference type="InterPro" id="IPR016873">
    <property type="entry name" value="Caps_polysacc_synth_BcbE_prd"/>
</dbReference>
<dbReference type="EMBL" id="FMAY01000001">
    <property type="protein sequence ID" value="SCB74101.1"/>
    <property type="molecule type" value="Genomic_DNA"/>
</dbReference>
<dbReference type="Pfam" id="PF00483">
    <property type="entry name" value="NTP_transferase"/>
    <property type="match status" value="1"/>
</dbReference>
<dbReference type="CDD" id="cd04183">
    <property type="entry name" value="GT2_BcE_like"/>
    <property type="match status" value="1"/>
</dbReference>
<evidence type="ECO:0000259" key="1">
    <source>
        <dbReference type="Pfam" id="PF00483"/>
    </source>
</evidence>
<dbReference type="Proteomes" id="UP000198975">
    <property type="component" value="Unassembled WGS sequence"/>
</dbReference>
<dbReference type="OrthoDB" id="9788272at2"/>
<dbReference type="Gene3D" id="3.90.550.10">
    <property type="entry name" value="Spore Coat Polysaccharide Biosynthesis Protein SpsA, Chain A"/>
    <property type="match status" value="1"/>
</dbReference>
<dbReference type="InterPro" id="IPR005835">
    <property type="entry name" value="NTP_transferase_dom"/>
</dbReference>
<gene>
    <name evidence="2" type="ORF">GA0061071_101176</name>
</gene>
<protein>
    <submittedName>
        <fullName evidence="2">Nucleotidyl transferase</fullName>
    </submittedName>
</protein>
<keyword evidence="3" id="KW-1185">Reference proteome</keyword>
<dbReference type="SUPFAM" id="SSF53448">
    <property type="entry name" value="Nucleotide-diphospho-sugar transferases"/>
    <property type="match status" value="1"/>
</dbReference>
<dbReference type="RefSeq" id="WP_061494098.1">
    <property type="nucleotide sequence ID" value="NZ_CP115659.1"/>
</dbReference>
<dbReference type="InterPro" id="IPR029044">
    <property type="entry name" value="Nucleotide-diphossugar_trans"/>
</dbReference>
<sequence length="246" mass="27387">MAVNILVLAAGPTTNEQRDGGYPLCLTETDGVSLIERIVINTKGISNAQYSFALLEQDIEKYHLDRIVQLLAPNCIVSKIPEGTKGSACTALLAASQLDAANELLIISANELVDLDFTDALNEFRKNKLDGGTFVFKSIHPRYSYVSLDEKGFVIEAAQQKPISQQATAGVFWFARTGDFLEAAKNIIRKNASVNERFYVAPTFNELILRQMQIGVRNLKVSDYKPLKTERQVNQFENSAVTYEKF</sequence>